<comment type="caution">
    <text evidence="9">The sequence shown here is derived from an EMBL/GenBank/DDBJ whole genome shotgun (WGS) entry which is preliminary data.</text>
</comment>
<keyword evidence="10" id="KW-1185">Reference proteome</keyword>
<evidence type="ECO:0000256" key="6">
    <source>
        <dbReference type="ARBA" id="ARBA00022840"/>
    </source>
</evidence>
<dbReference type="AlphaFoldDB" id="A0A3S2U6P2"/>
<dbReference type="InterPro" id="IPR036890">
    <property type="entry name" value="HATPase_C_sf"/>
</dbReference>
<accession>A0A3S2U6P2</accession>
<dbReference type="Proteomes" id="UP000288024">
    <property type="component" value="Unassembled WGS sequence"/>
</dbReference>
<gene>
    <name evidence="9" type="ORF">EM808_25810</name>
</gene>
<proteinExistence type="predicted"/>
<dbReference type="PROSITE" id="PS50109">
    <property type="entry name" value="HIS_KIN"/>
    <property type="match status" value="1"/>
</dbReference>
<keyword evidence="5 9" id="KW-0418">Kinase</keyword>
<evidence type="ECO:0000256" key="1">
    <source>
        <dbReference type="ARBA" id="ARBA00000085"/>
    </source>
</evidence>
<dbReference type="Gene3D" id="3.30.565.10">
    <property type="entry name" value="Histidine kinase-like ATPase, C-terminal domain"/>
    <property type="match status" value="1"/>
</dbReference>
<dbReference type="Pfam" id="PF02518">
    <property type="entry name" value="HATPase_c"/>
    <property type="match status" value="1"/>
</dbReference>
<dbReference type="EMBL" id="RZTZ01000020">
    <property type="protein sequence ID" value="RVT57020.1"/>
    <property type="molecule type" value="Genomic_DNA"/>
</dbReference>
<keyword evidence="7" id="KW-0902">Two-component regulatory system</keyword>
<evidence type="ECO:0000259" key="8">
    <source>
        <dbReference type="PROSITE" id="PS50109"/>
    </source>
</evidence>
<evidence type="ECO:0000313" key="9">
    <source>
        <dbReference type="EMBL" id="RVT57020.1"/>
    </source>
</evidence>
<dbReference type="InterPro" id="IPR005467">
    <property type="entry name" value="His_kinase_dom"/>
</dbReference>
<name>A0A3S2U6P2_9BACI</name>
<dbReference type="PANTHER" id="PTHR43065:SF34">
    <property type="entry name" value="SPORULATION KINASE A"/>
    <property type="match status" value="1"/>
</dbReference>
<keyword evidence="6" id="KW-0067">ATP-binding</keyword>
<dbReference type="SUPFAM" id="SSF55874">
    <property type="entry name" value="ATPase domain of HSP90 chaperone/DNA topoisomerase II/histidine kinase"/>
    <property type="match status" value="1"/>
</dbReference>
<dbReference type="InterPro" id="IPR004358">
    <property type="entry name" value="Sig_transdc_His_kin-like_C"/>
</dbReference>
<protein>
    <recommendedName>
        <fullName evidence="2">histidine kinase</fullName>
        <ecNumber evidence="2">2.7.13.3</ecNumber>
    </recommendedName>
</protein>
<organism evidence="9 10">
    <name type="scientific">Niallia taxi</name>
    <dbReference type="NCBI Taxonomy" id="2499688"/>
    <lineage>
        <taxon>Bacteria</taxon>
        <taxon>Bacillati</taxon>
        <taxon>Bacillota</taxon>
        <taxon>Bacilli</taxon>
        <taxon>Bacillales</taxon>
        <taxon>Bacillaceae</taxon>
        <taxon>Niallia</taxon>
    </lineage>
</organism>
<evidence type="ECO:0000256" key="5">
    <source>
        <dbReference type="ARBA" id="ARBA00022777"/>
    </source>
</evidence>
<dbReference type="CDD" id="cd00075">
    <property type="entry name" value="HATPase"/>
    <property type="match status" value="1"/>
</dbReference>
<dbReference type="GO" id="GO:0000160">
    <property type="term" value="P:phosphorelay signal transduction system"/>
    <property type="evidence" value="ECO:0007669"/>
    <property type="project" value="UniProtKB-KW"/>
</dbReference>
<evidence type="ECO:0000256" key="4">
    <source>
        <dbReference type="ARBA" id="ARBA00022741"/>
    </source>
</evidence>
<dbReference type="SMART" id="SM00387">
    <property type="entry name" value="HATPase_c"/>
    <property type="match status" value="1"/>
</dbReference>
<dbReference type="EC" id="2.7.13.3" evidence="2"/>
<evidence type="ECO:0000256" key="7">
    <source>
        <dbReference type="ARBA" id="ARBA00023012"/>
    </source>
</evidence>
<evidence type="ECO:0000256" key="3">
    <source>
        <dbReference type="ARBA" id="ARBA00022679"/>
    </source>
</evidence>
<feature type="domain" description="Histidine kinase" evidence="8">
    <location>
        <begin position="1"/>
        <end position="162"/>
    </location>
</feature>
<evidence type="ECO:0000313" key="10">
    <source>
        <dbReference type="Proteomes" id="UP000288024"/>
    </source>
</evidence>
<dbReference type="PANTHER" id="PTHR43065">
    <property type="entry name" value="SENSOR HISTIDINE KINASE"/>
    <property type="match status" value="1"/>
</dbReference>
<keyword evidence="4" id="KW-0547">Nucleotide-binding</keyword>
<dbReference type="InterPro" id="IPR003594">
    <property type="entry name" value="HATPase_dom"/>
</dbReference>
<evidence type="ECO:0000256" key="2">
    <source>
        <dbReference type="ARBA" id="ARBA00012438"/>
    </source>
</evidence>
<dbReference type="GO" id="GO:0004673">
    <property type="term" value="F:protein histidine kinase activity"/>
    <property type="evidence" value="ECO:0007669"/>
    <property type="project" value="UniProtKB-EC"/>
</dbReference>
<dbReference type="GO" id="GO:0005524">
    <property type="term" value="F:ATP binding"/>
    <property type="evidence" value="ECO:0007669"/>
    <property type="project" value="UniProtKB-KW"/>
</dbReference>
<dbReference type="PRINTS" id="PR00344">
    <property type="entry name" value="BCTRLSENSOR"/>
</dbReference>
<keyword evidence="3" id="KW-0808">Transferase</keyword>
<dbReference type="RefSeq" id="WP_127742286.1">
    <property type="nucleotide sequence ID" value="NZ_CAJCKN010000031.1"/>
</dbReference>
<comment type="catalytic activity">
    <reaction evidence="1">
        <text>ATP + protein L-histidine = ADP + protein N-phospho-L-histidine.</text>
        <dbReference type="EC" id="2.7.13.3"/>
    </reaction>
</comment>
<sequence>MTSELLTLAKPHTERREIHNIVHLIEGVIILLTSQANFYNIQIINQVKSKELYINCDETKIKQVFINLIKNAIDSMESGGKIILKIYEIDDNIQVKVIDQGNGIPKELMNKIGEPFYTTKEKGTGIGLMVCFQIIESHEGTIKVESNYGSGTTFTVTIPSSIR</sequence>
<reference evidence="9 10" key="1">
    <citation type="submission" date="2019-01" db="EMBL/GenBank/DDBJ databases">
        <title>Bacillus sp. M5HDSG1-1, whole genome shotgun sequence.</title>
        <authorList>
            <person name="Tuo L."/>
        </authorList>
    </citation>
    <scope>NUCLEOTIDE SEQUENCE [LARGE SCALE GENOMIC DNA]</scope>
    <source>
        <strain evidence="9 10">M5HDSG1-1</strain>
    </source>
</reference>